<evidence type="ECO:0000256" key="6">
    <source>
        <dbReference type="ARBA" id="ARBA00022984"/>
    </source>
</evidence>
<dbReference type="GO" id="GO:0050511">
    <property type="term" value="F:undecaprenyldiphospho-muramoylpentapeptide beta-N-acetylglucosaminyltransferase activity"/>
    <property type="evidence" value="ECO:0007669"/>
    <property type="project" value="UniProtKB-UniRule"/>
</dbReference>
<keyword evidence="3 10" id="KW-0328">Glycosyltransferase</keyword>
<name>A0A9D1P4L3_9FIRM</name>
<dbReference type="CDD" id="cd03785">
    <property type="entry name" value="GT28_MurG"/>
    <property type="match status" value="1"/>
</dbReference>
<organism evidence="13 14">
    <name type="scientific">Candidatus Scatomonas pullistercoris</name>
    <dbReference type="NCBI Taxonomy" id="2840920"/>
    <lineage>
        <taxon>Bacteria</taxon>
        <taxon>Bacillati</taxon>
        <taxon>Bacillota</taxon>
        <taxon>Clostridia</taxon>
        <taxon>Lachnospirales</taxon>
        <taxon>Lachnospiraceae</taxon>
        <taxon>Lachnospiraceae incertae sedis</taxon>
        <taxon>Candidatus Scatomonas</taxon>
    </lineage>
</organism>
<feature type="domain" description="Glycosyl transferase family 28 C-terminal" evidence="12">
    <location>
        <begin position="187"/>
        <end position="336"/>
    </location>
</feature>
<dbReference type="AlphaFoldDB" id="A0A9D1P4L3"/>
<feature type="binding site" evidence="10">
    <location>
        <begin position="11"/>
        <end position="13"/>
    </location>
    <ligand>
        <name>UDP-N-acetyl-alpha-D-glucosamine</name>
        <dbReference type="ChEBI" id="CHEBI:57705"/>
    </ligand>
</feature>
<dbReference type="Pfam" id="PF03033">
    <property type="entry name" value="Glyco_transf_28"/>
    <property type="match status" value="1"/>
</dbReference>
<evidence type="ECO:0000256" key="1">
    <source>
        <dbReference type="ARBA" id="ARBA00022475"/>
    </source>
</evidence>
<dbReference type="SUPFAM" id="SSF53756">
    <property type="entry name" value="UDP-Glycosyltransferase/glycogen phosphorylase"/>
    <property type="match status" value="1"/>
</dbReference>
<accession>A0A9D1P4L3</accession>
<dbReference type="GO" id="GO:0005975">
    <property type="term" value="P:carbohydrate metabolic process"/>
    <property type="evidence" value="ECO:0007669"/>
    <property type="project" value="InterPro"/>
</dbReference>
<comment type="similarity">
    <text evidence="10">Belongs to the glycosyltransferase 28 family. MurG subfamily.</text>
</comment>
<evidence type="ECO:0000256" key="4">
    <source>
        <dbReference type="ARBA" id="ARBA00022679"/>
    </source>
</evidence>
<dbReference type="GO" id="GO:0071555">
    <property type="term" value="P:cell wall organization"/>
    <property type="evidence" value="ECO:0007669"/>
    <property type="project" value="UniProtKB-KW"/>
</dbReference>
<sequence length="356" mass="38864">MKHIVLTGGGTAGHVTPNIALIPRLRELGYQISYIGSHDGIEKKLIEDMGIPYYGISSGKLRRYLNLKNLSDPFRVLKGIGEAKKILKKLRPDIIFSKGGFVAVPVVLAARRRRIPVIIHESDMTPGLANKLCIPTAVKVCCNFPETAAALPADKAVVTGTPIRQELMQGNKLEALKFCGFTANMPVILVIGGSLGSVVVNDAVREILPELLKTFQVIHLCGKDKLDPSLEGTEGYVQYEYIRKELADLFALADLVISRAGANAICEISALAKPNLLIPLSAKASRGDQILNARSFEKQGYSMVLEEEELNAGSLLESIRKLYENRETYIAAMRGSSQMDSIGTIVSLIQEYGQEK</sequence>
<comment type="pathway">
    <text evidence="10">Cell wall biogenesis; peptidoglycan biosynthesis.</text>
</comment>
<keyword evidence="6 10" id="KW-0573">Peptidoglycan synthesis</keyword>
<evidence type="ECO:0000259" key="11">
    <source>
        <dbReference type="Pfam" id="PF03033"/>
    </source>
</evidence>
<evidence type="ECO:0000313" key="14">
    <source>
        <dbReference type="Proteomes" id="UP000824169"/>
    </source>
</evidence>
<dbReference type="GO" id="GO:0009252">
    <property type="term" value="P:peptidoglycan biosynthetic process"/>
    <property type="evidence" value="ECO:0007669"/>
    <property type="project" value="UniProtKB-UniRule"/>
</dbReference>
<reference evidence="13" key="1">
    <citation type="submission" date="2020-10" db="EMBL/GenBank/DDBJ databases">
        <authorList>
            <person name="Gilroy R."/>
        </authorList>
    </citation>
    <scope>NUCLEOTIDE SEQUENCE</scope>
    <source>
        <strain evidence="13">CHK188-20938</strain>
    </source>
</reference>
<comment type="caution">
    <text evidence="10">Lacks conserved residue(s) required for the propagation of feature annotation.</text>
</comment>
<evidence type="ECO:0000313" key="13">
    <source>
        <dbReference type="EMBL" id="HIV25820.1"/>
    </source>
</evidence>
<comment type="function">
    <text evidence="10">Cell wall formation. Catalyzes the transfer of a GlcNAc subunit on undecaprenyl-pyrophosphoryl-MurNAc-pentapeptide (lipid intermediate I) to form undecaprenyl-pyrophosphoryl-MurNAc-(pentapeptide)GlcNAc (lipid intermediate II).</text>
</comment>
<evidence type="ECO:0000256" key="10">
    <source>
        <dbReference type="HAMAP-Rule" id="MF_00033"/>
    </source>
</evidence>
<dbReference type="InterPro" id="IPR006009">
    <property type="entry name" value="GlcNAc_MurG"/>
</dbReference>
<dbReference type="Gene3D" id="3.40.50.2000">
    <property type="entry name" value="Glycogen Phosphorylase B"/>
    <property type="match status" value="2"/>
</dbReference>
<dbReference type="Proteomes" id="UP000824169">
    <property type="component" value="Unassembled WGS sequence"/>
</dbReference>
<dbReference type="PANTHER" id="PTHR21015">
    <property type="entry name" value="UDP-N-ACETYLGLUCOSAMINE--N-ACETYLMURAMYL-(PENTAPEPTIDE) PYROPHOSPHORYL-UNDECAPRENOL N-ACETYLGLUCOSAMINE TRANSFERASE 1"/>
    <property type="match status" value="1"/>
</dbReference>
<feature type="binding site" evidence="10">
    <location>
        <position position="164"/>
    </location>
    <ligand>
        <name>UDP-N-acetyl-alpha-D-glucosamine</name>
        <dbReference type="ChEBI" id="CHEBI:57705"/>
    </ligand>
</feature>
<evidence type="ECO:0000256" key="7">
    <source>
        <dbReference type="ARBA" id="ARBA00023136"/>
    </source>
</evidence>
<dbReference type="InterPro" id="IPR007235">
    <property type="entry name" value="Glyco_trans_28_C"/>
</dbReference>
<dbReference type="PANTHER" id="PTHR21015:SF27">
    <property type="entry name" value="UDP-N-ACETYLGLUCOSAMINE--N-ACETYLMURAMYL-(PENTAPEPTIDE) PYROPHOSPHORYL-UNDECAPRENOL N-ACETYLGLUCOSAMINE TRANSFERASE"/>
    <property type="match status" value="1"/>
</dbReference>
<feature type="domain" description="Glycosyltransferase family 28 N-terminal" evidence="11">
    <location>
        <begin position="4"/>
        <end position="140"/>
    </location>
</feature>
<proteinExistence type="inferred from homology"/>
<evidence type="ECO:0000256" key="8">
    <source>
        <dbReference type="ARBA" id="ARBA00023306"/>
    </source>
</evidence>
<dbReference type="GO" id="GO:0051301">
    <property type="term" value="P:cell division"/>
    <property type="evidence" value="ECO:0007669"/>
    <property type="project" value="UniProtKB-KW"/>
</dbReference>
<dbReference type="NCBIfam" id="NF009102">
    <property type="entry name" value="PRK12446.1"/>
    <property type="match status" value="1"/>
</dbReference>
<evidence type="ECO:0000256" key="3">
    <source>
        <dbReference type="ARBA" id="ARBA00022676"/>
    </source>
</evidence>
<reference evidence="13" key="2">
    <citation type="journal article" date="2021" name="PeerJ">
        <title>Extensive microbial diversity within the chicken gut microbiome revealed by metagenomics and culture.</title>
        <authorList>
            <person name="Gilroy R."/>
            <person name="Ravi A."/>
            <person name="Getino M."/>
            <person name="Pursley I."/>
            <person name="Horton D.L."/>
            <person name="Alikhan N.F."/>
            <person name="Baker D."/>
            <person name="Gharbi K."/>
            <person name="Hall N."/>
            <person name="Watson M."/>
            <person name="Adriaenssens E.M."/>
            <person name="Foster-Nyarko E."/>
            <person name="Jarju S."/>
            <person name="Secka A."/>
            <person name="Antonio M."/>
            <person name="Oren A."/>
            <person name="Chaudhuri R.R."/>
            <person name="La Ragione R."/>
            <person name="Hildebrand F."/>
            <person name="Pallen M.J."/>
        </authorList>
    </citation>
    <scope>NUCLEOTIDE SEQUENCE</scope>
    <source>
        <strain evidence="13">CHK188-20938</strain>
    </source>
</reference>
<dbReference type="GO" id="GO:0008360">
    <property type="term" value="P:regulation of cell shape"/>
    <property type="evidence" value="ECO:0007669"/>
    <property type="project" value="UniProtKB-KW"/>
</dbReference>
<protein>
    <recommendedName>
        <fullName evidence="10">UDP-N-acetylglucosamine--N-acetylmuramyl-(pentapeptide) pyrophosphoryl-undecaprenol N-acetylglucosamine transferase</fullName>
        <ecNumber evidence="10">2.4.1.227</ecNumber>
    </recommendedName>
    <alternativeName>
        <fullName evidence="10">Undecaprenyl-PP-MurNAc-pentapeptide-UDPGlcNAc GlcNAc transferase</fullName>
    </alternativeName>
</protein>
<dbReference type="EC" id="2.4.1.227" evidence="10"/>
<evidence type="ECO:0000256" key="9">
    <source>
        <dbReference type="ARBA" id="ARBA00023316"/>
    </source>
</evidence>
<feature type="binding site" evidence="10">
    <location>
        <position position="289"/>
    </location>
    <ligand>
        <name>UDP-N-acetyl-alpha-D-glucosamine</name>
        <dbReference type="ChEBI" id="CHEBI:57705"/>
    </ligand>
</feature>
<keyword evidence="7 10" id="KW-0472">Membrane</keyword>
<comment type="caution">
    <text evidence="13">The sequence shown here is derived from an EMBL/GenBank/DDBJ whole genome shotgun (WGS) entry which is preliminary data.</text>
</comment>
<dbReference type="HAMAP" id="MF_00033">
    <property type="entry name" value="MurG"/>
    <property type="match status" value="1"/>
</dbReference>
<keyword evidence="9 10" id="KW-0961">Cell wall biogenesis/degradation</keyword>
<evidence type="ECO:0000256" key="5">
    <source>
        <dbReference type="ARBA" id="ARBA00022960"/>
    </source>
</evidence>
<keyword evidence="2 10" id="KW-0132">Cell division</keyword>
<keyword evidence="1 10" id="KW-1003">Cell membrane</keyword>
<keyword evidence="4 10" id="KW-0808">Transferase</keyword>
<dbReference type="NCBIfam" id="TIGR01133">
    <property type="entry name" value="murG"/>
    <property type="match status" value="1"/>
</dbReference>
<evidence type="ECO:0000256" key="2">
    <source>
        <dbReference type="ARBA" id="ARBA00022618"/>
    </source>
</evidence>
<comment type="subcellular location">
    <subcellularLocation>
        <location evidence="10">Cell membrane</location>
        <topology evidence="10">Peripheral membrane protein</topology>
        <orientation evidence="10">Cytoplasmic side</orientation>
    </subcellularLocation>
</comment>
<keyword evidence="5 10" id="KW-0133">Cell shape</keyword>
<comment type="catalytic activity">
    <reaction evidence="10">
        <text>di-trans,octa-cis-undecaprenyl diphospho-N-acetyl-alpha-D-muramoyl-L-alanyl-D-glutamyl-meso-2,6-diaminopimeloyl-D-alanyl-D-alanine + UDP-N-acetyl-alpha-D-glucosamine = di-trans,octa-cis-undecaprenyl diphospho-[N-acetyl-alpha-D-glucosaminyl-(1-&gt;4)]-N-acetyl-alpha-D-muramoyl-L-alanyl-D-glutamyl-meso-2,6-diaminopimeloyl-D-alanyl-D-alanine + UDP + H(+)</text>
        <dbReference type="Rhea" id="RHEA:31227"/>
        <dbReference type="ChEBI" id="CHEBI:15378"/>
        <dbReference type="ChEBI" id="CHEBI:57705"/>
        <dbReference type="ChEBI" id="CHEBI:58223"/>
        <dbReference type="ChEBI" id="CHEBI:61387"/>
        <dbReference type="ChEBI" id="CHEBI:61388"/>
        <dbReference type="EC" id="2.4.1.227"/>
    </reaction>
</comment>
<keyword evidence="8 10" id="KW-0131">Cell cycle</keyword>
<dbReference type="Pfam" id="PF04101">
    <property type="entry name" value="Glyco_tran_28_C"/>
    <property type="match status" value="1"/>
</dbReference>
<gene>
    <name evidence="10" type="primary">murG</name>
    <name evidence="13" type="ORF">IAB71_08635</name>
</gene>
<feature type="binding site" evidence="10">
    <location>
        <position position="194"/>
    </location>
    <ligand>
        <name>UDP-N-acetyl-alpha-D-glucosamine</name>
        <dbReference type="ChEBI" id="CHEBI:57705"/>
    </ligand>
</feature>
<dbReference type="EMBL" id="DVOO01000027">
    <property type="protein sequence ID" value="HIV25820.1"/>
    <property type="molecule type" value="Genomic_DNA"/>
</dbReference>
<evidence type="ECO:0000259" key="12">
    <source>
        <dbReference type="Pfam" id="PF04101"/>
    </source>
</evidence>
<dbReference type="GO" id="GO:0005886">
    <property type="term" value="C:plasma membrane"/>
    <property type="evidence" value="ECO:0007669"/>
    <property type="project" value="UniProtKB-SubCell"/>
</dbReference>
<dbReference type="InterPro" id="IPR004276">
    <property type="entry name" value="GlycoTrans_28_N"/>
</dbReference>